<dbReference type="Gene3D" id="3.20.20.100">
    <property type="entry name" value="NADP-dependent oxidoreductase domain"/>
    <property type="match status" value="1"/>
</dbReference>
<feature type="region of interest" description="Disordered" evidence="1">
    <location>
        <begin position="1"/>
        <end position="22"/>
    </location>
</feature>
<reference evidence="3 4" key="1">
    <citation type="journal article" date="2014" name="Genome Announc.">
        <title>Draft Genome Sequence of Kocuria palustris PEL.</title>
        <authorList>
            <person name="Sharma G."/>
            <person name="Khatri I."/>
            <person name="Subramanian S."/>
        </authorList>
    </citation>
    <scope>NUCLEOTIDE SEQUENCE [LARGE SCALE GENOMIC DNA]</scope>
    <source>
        <strain evidence="3 4">PEL</strain>
    </source>
</reference>
<feature type="compositionally biased region" description="Polar residues" evidence="1">
    <location>
        <begin position="1"/>
        <end position="12"/>
    </location>
</feature>
<evidence type="ECO:0000313" key="3">
    <source>
        <dbReference type="EMBL" id="EME37578.1"/>
    </source>
</evidence>
<organism evidence="3 4">
    <name type="scientific">Kocuria palustris PEL</name>
    <dbReference type="NCBI Taxonomy" id="1236550"/>
    <lineage>
        <taxon>Bacteria</taxon>
        <taxon>Bacillati</taxon>
        <taxon>Actinomycetota</taxon>
        <taxon>Actinomycetes</taxon>
        <taxon>Micrococcales</taxon>
        <taxon>Micrococcaceae</taxon>
        <taxon>Kocuria</taxon>
    </lineage>
</organism>
<dbReference type="PANTHER" id="PTHR43364:SF1">
    <property type="entry name" value="OXIDOREDUCTASE YDHF"/>
    <property type="match status" value="1"/>
</dbReference>
<keyword evidence="4" id="KW-1185">Reference proteome</keyword>
<dbReference type="GO" id="GO:0005829">
    <property type="term" value="C:cytosol"/>
    <property type="evidence" value="ECO:0007669"/>
    <property type="project" value="TreeGrafter"/>
</dbReference>
<protein>
    <submittedName>
        <fullName evidence="3">Aldo/keto reductase</fullName>
    </submittedName>
</protein>
<dbReference type="STRING" id="71999.KPaMU14_01115"/>
<evidence type="ECO:0000259" key="2">
    <source>
        <dbReference type="Pfam" id="PF00248"/>
    </source>
</evidence>
<evidence type="ECO:0000313" key="4">
    <source>
        <dbReference type="Proteomes" id="UP000009877"/>
    </source>
</evidence>
<comment type="caution">
    <text evidence="3">The sequence shown here is derived from an EMBL/GenBank/DDBJ whole genome shotgun (WGS) entry which is preliminary data.</text>
</comment>
<sequence>MSDSSTSVPQPSDSRDDPGLTRLIYGAMPLGGSWSADDPLTEEQEEVGFAALDAAEEAGYRDLDLADIYAAGKSETVVGRWLAQDPQRRQRMQVQTKAGIRIPGGTAAGDAPMHYRLDGATVRGSLEKSLTRLGLESVERFFIHRWDPLADLDELGAALDAIVDEGLARRVAVSNMPWDRLQLLQQAMNSPLGAAQVQLSLDHRDLIEAQILWNHAEGRTTVQDGTFLERCARAGIEVQAWGSMAQGIFTGAPAPSSTDEVRNLQPTIELVRQLAQELDCSREAVVLAWLMRLPQRIRPVIGTTSSDRIRACVQADAVASNMTHEQWYRLWNVARGHDVP</sequence>
<feature type="domain" description="NADP-dependent oxidoreductase" evidence="2">
    <location>
        <begin position="22"/>
        <end position="327"/>
    </location>
</feature>
<dbReference type="SUPFAM" id="SSF51430">
    <property type="entry name" value="NAD(P)-linked oxidoreductase"/>
    <property type="match status" value="1"/>
</dbReference>
<dbReference type="AlphaFoldDB" id="M2XXN7"/>
<dbReference type="Pfam" id="PF00248">
    <property type="entry name" value="Aldo_ket_red"/>
    <property type="match status" value="1"/>
</dbReference>
<accession>M2XXN7</accession>
<dbReference type="EMBL" id="ANHZ02000003">
    <property type="protein sequence ID" value="EME37578.1"/>
    <property type="molecule type" value="Genomic_DNA"/>
</dbReference>
<gene>
    <name evidence="3" type="ORF">C884_01629</name>
</gene>
<dbReference type="Proteomes" id="UP000009877">
    <property type="component" value="Unassembled WGS sequence"/>
</dbReference>
<proteinExistence type="predicted"/>
<name>M2XXN7_9MICC</name>
<dbReference type="RefSeq" id="WP_006213703.1">
    <property type="nucleotide sequence ID" value="NZ_ANHZ02000003.1"/>
</dbReference>
<evidence type="ECO:0000256" key="1">
    <source>
        <dbReference type="SAM" id="MobiDB-lite"/>
    </source>
</evidence>
<dbReference type="InterPro" id="IPR036812">
    <property type="entry name" value="NAD(P)_OxRdtase_dom_sf"/>
</dbReference>
<dbReference type="InterPro" id="IPR023210">
    <property type="entry name" value="NADP_OxRdtase_dom"/>
</dbReference>
<dbReference type="InterPro" id="IPR050523">
    <property type="entry name" value="AKR_Detox_Biosynth"/>
</dbReference>
<dbReference type="PANTHER" id="PTHR43364">
    <property type="entry name" value="NADH-SPECIFIC METHYLGLYOXAL REDUCTASE-RELATED"/>
    <property type="match status" value="1"/>
</dbReference>